<dbReference type="InterPro" id="IPR000515">
    <property type="entry name" value="MetI-like"/>
</dbReference>
<keyword evidence="5 7" id="KW-1133">Transmembrane helix</keyword>
<dbReference type="Pfam" id="PF19300">
    <property type="entry name" value="BPD_transp_1_N"/>
    <property type="match status" value="1"/>
</dbReference>
<dbReference type="HOGENOM" id="CLU_036879_2_0_12"/>
<keyword evidence="4 7" id="KW-0812">Transmembrane</keyword>
<dbReference type="InterPro" id="IPR045621">
    <property type="entry name" value="BPD_transp_1_N"/>
</dbReference>
<dbReference type="OrthoDB" id="9806409at2"/>
<dbReference type="RefSeq" id="WP_014933913.1">
    <property type="nucleotide sequence ID" value="NC_018604.1"/>
</dbReference>
<dbReference type="Pfam" id="PF00528">
    <property type="entry name" value="BPD_transp_1"/>
    <property type="match status" value="1"/>
</dbReference>
<dbReference type="Gene3D" id="1.10.3720.10">
    <property type="entry name" value="MetI-like"/>
    <property type="match status" value="1"/>
</dbReference>
<feature type="transmembrane region" description="Helical" evidence="7">
    <location>
        <begin position="163"/>
        <end position="183"/>
    </location>
</feature>
<evidence type="ECO:0000256" key="1">
    <source>
        <dbReference type="ARBA" id="ARBA00004651"/>
    </source>
</evidence>
<evidence type="ECO:0000259" key="8">
    <source>
        <dbReference type="PROSITE" id="PS50928"/>
    </source>
</evidence>
<evidence type="ECO:0000256" key="3">
    <source>
        <dbReference type="ARBA" id="ARBA00022475"/>
    </source>
</evidence>
<feature type="transmembrane region" description="Helical" evidence="7">
    <location>
        <begin position="19"/>
        <end position="38"/>
    </location>
</feature>
<gene>
    <name evidence="9" type="ORF">WESB_2372</name>
</gene>
<dbReference type="PROSITE" id="PS50928">
    <property type="entry name" value="ABC_TM1"/>
    <property type="match status" value="1"/>
</dbReference>
<feature type="transmembrane region" description="Helical" evidence="7">
    <location>
        <begin position="327"/>
        <end position="346"/>
    </location>
</feature>
<feature type="transmembrane region" description="Helical" evidence="7">
    <location>
        <begin position="133"/>
        <end position="151"/>
    </location>
</feature>
<feature type="transmembrane region" description="Helical" evidence="7">
    <location>
        <begin position="428"/>
        <end position="454"/>
    </location>
</feature>
<feature type="transmembrane region" description="Helical" evidence="7">
    <location>
        <begin position="382"/>
        <end position="403"/>
    </location>
</feature>
<comment type="subcellular location">
    <subcellularLocation>
        <location evidence="1 7">Cell membrane</location>
        <topology evidence="1 7">Multi-pass membrane protein</topology>
    </subcellularLocation>
</comment>
<feature type="transmembrane region" description="Helical" evidence="7">
    <location>
        <begin position="251"/>
        <end position="272"/>
    </location>
</feature>
<evidence type="ECO:0000313" key="9">
    <source>
        <dbReference type="EMBL" id="CCG57834.1"/>
    </source>
</evidence>
<dbReference type="CDD" id="cd06261">
    <property type="entry name" value="TM_PBP2"/>
    <property type="match status" value="1"/>
</dbReference>
<dbReference type="Proteomes" id="UP000003759">
    <property type="component" value="Chromosome"/>
</dbReference>
<sequence length="465" mass="53164">MNNIVFSISSNFEKMQKIFLYKAALIILGIFTYIALWIRKFFIYSKYKKSNSYKAIYDYADDEIEIKEKEYYLHIEKEIEILGKKISEEDKKERVKKYIEQLKKERNKNKYKKFKESFTNSAVLSSMLENKIFFVYSIIFSFPMYILIYIYSHWYMKYIFERLMMMIFVMLGVIFLVFTILYISPMDSALNILGQDATKEQIEAFNKSYGLDKPYIEQLFNAFKNIITFNLGKSYVGNEDIFSAIARKFPVTLSISFLSLLLAIIIAIPAGIISSIKQYSLFDYIFMLFALIGLSIPNFWIGLILILNFSINLNLLPSTFSIGDLKSYIMPVIVLGTGFSASIARMTRASMLEIKNADFVLTARSKGLNENVVIFRHILKNALIPIITAAGMQLGAVLGGAAVTEKVFNISGIGSYIVDKQFIPDIPAVLAGVVYVSVVVSVVNLAVDILYAFLDPRIKSNMKNY</sequence>
<dbReference type="InterPro" id="IPR035906">
    <property type="entry name" value="MetI-like_sf"/>
</dbReference>
<evidence type="ECO:0000313" key="10">
    <source>
        <dbReference type="Proteomes" id="UP000003759"/>
    </source>
</evidence>
<keyword evidence="6 7" id="KW-0472">Membrane</keyword>
<dbReference type="EMBL" id="HE793032">
    <property type="protein sequence ID" value="CCG57834.1"/>
    <property type="molecule type" value="Genomic_DNA"/>
</dbReference>
<dbReference type="PATRIC" id="fig|1161918.5.peg.1886"/>
<dbReference type="GO" id="GO:0005886">
    <property type="term" value="C:plasma membrane"/>
    <property type="evidence" value="ECO:0007669"/>
    <property type="project" value="UniProtKB-SubCell"/>
</dbReference>
<reference evidence="9 10" key="1">
    <citation type="journal article" date="2012" name="BMC Genomics">
        <title>Comparative genomics of Brachyspira pilosicoli strains: genome rearrangements, reductions and correlation of genetic compliment with phenotypic diversity.</title>
        <authorList>
            <person name="Mappley L.J."/>
            <person name="Black M.L."/>
            <person name="Abuoun M."/>
            <person name="Darby A.C."/>
            <person name="Woodward M.J."/>
            <person name="Parkhill J."/>
            <person name="Turner A.K."/>
            <person name="Bellgard M.I."/>
            <person name="La T."/>
            <person name="Phillips N.D."/>
            <person name="La Ragione R.M."/>
            <person name="Hampson D.J."/>
        </authorList>
    </citation>
    <scope>NUCLEOTIDE SEQUENCE [LARGE SCALE GENOMIC DNA]</scope>
    <source>
        <strain evidence="9">WesB</strain>
    </source>
</reference>
<protein>
    <submittedName>
        <fullName evidence="9">Binding-protein-dependent transport system inner membrane component</fullName>
    </submittedName>
</protein>
<accession>K0JLB4</accession>
<organism evidence="9 10">
    <name type="scientific">Brachyspira pilosicoli WesB</name>
    <dbReference type="NCBI Taxonomy" id="1161918"/>
    <lineage>
        <taxon>Bacteria</taxon>
        <taxon>Pseudomonadati</taxon>
        <taxon>Spirochaetota</taxon>
        <taxon>Spirochaetia</taxon>
        <taxon>Brachyspirales</taxon>
        <taxon>Brachyspiraceae</taxon>
        <taxon>Brachyspira</taxon>
    </lineage>
</organism>
<name>K0JLB4_BRAPL</name>
<dbReference type="GO" id="GO:0055085">
    <property type="term" value="P:transmembrane transport"/>
    <property type="evidence" value="ECO:0007669"/>
    <property type="project" value="InterPro"/>
</dbReference>
<dbReference type="PANTHER" id="PTHR30465">
    <property type="entry name" value="INNER MEMBRANE ABC TRANSPORTER"/>
    <property type="match status" value="1"/>
</dbReference>
<comment type="similarity">
    <text evidence="7">Belongs to the binding-protein-dependent transport system permease family.</text>
</comment>
<proteinExistence type="inferred from homology"/>
<dbReference type="PANTHER" id="PTHR30465:SF0">
    <property type="entry name" value="OLIGOPEPTIDE TRANSPORT SYSTEM PERMEASE PROTEIN APPB"/>
    <property type="match status" value="1"/>
</dbReference>
<evidence type="ECO:0000256" key="5">
    <source>
        <dbReference type="ARBA" id="ARBA00022989"/>
    </source>
</evidence>
<feature type="transmembrane region" description="Helical" evidence="7">
    <location>
        <begin position="284"/>
        <end position="307"/>
    </location>
</feature>
<dbReference type="SUPFAM" id="SSF161098">
    <property type="entry name" value="MetI-like"/>
    <property type="match status" value="1"/>
</dbReference>
<evidence type="ECO:0000256" key="4">
    <source>
        <dbReference type="ARBA" id="ARBA00022692"/>
    </source>
</evidence>
<feature type="domain" description="ABC transmembrane type-1" evidence="8">
    <location>
        <begin position="249"/>
        <end position="451"/>
    </location>
</feature>
<evidence type="ECO:0000256" key="6">
    <source>
        <dbReference type="ARBA" id="ARBA00023136"/>
    </source>
</evidence>
<dbReference type="AlphaFoldDB" id="K0JLB4"/>
<keyword evidence="3" id="KW-1003">Cell membrane</keyword>
<keyword evidence="2 7" id="KW-0813">Transport</keyword>
<dbReference type="KEGG" id="bpw:WESB_2372"/>
<evidence type="ECO:0000256" key="7">
    <source>
        <dbReference type="RuleBase" id="RU363032"/>
    </source>
</evidence>
<evidence type="ECO:0000256" key="2">
    <source>
        <dbReference type="ARBA" id="ARBA00022448"/>
    </source>
</evidence>